<keyword evidence="5" id="KW-0540">Nuclease</keyword>
<dbReference type="GO" id="GO:0004519">
    <property type="term" value="F:endonuclease activity"/>
    <property type="evidence" value="ECO:0007669"/>
    <property type="project" value="UniProtKB-KW"/>
</dbReference>
<sequence length="1215" mass="137060">MKILAIRLKNLASLAGPFELDFTAEPLASAGLFAITGPTGAGKSTLLDALCLALFGAIPRLSNIGQSKVPDIDGDITTSDPRTLLRRGTGSGYAEVDFIGIDQRRYRARWETNRARDNATKKLQASRQTLTDLDSEQILSNQSKREFEQLIESRLGLNFEQFTRAVMLAQSEFSAFLKADDKERSELLEKLTNTAIYSQLGRRAYSKSKEAEEALKALTAQASHISPLDPEQLAELEQRMSDAQQQLKLHQAQQRQLELQQQWLTELHRLRDEQLAAQESLTAAQQVWDDQSSQRQTLGQLERLGPQRHRFARRITLNAQLAPLVEQIRQHQEQQIALQTGQQQLHDQRSQAQVRLQDAQQSHNTAKPLLQQAFDAHSTLNRLAQELAKASEHHQQAEHLCTQGQTGLDILLDQQQQVAQRLERIAGQLADSSDLASLAQGWNAWRDRLKTLTLTANRLKHGNRELPALQQRASEAEQQLTEQRNALELLYREADCEVAAVTEQLQILGSLLQDSRKQQRAFEELTRLWASQQDIEHQLQALTRQQQEAQQERESLVTQGIKVKDELTVAEQTLNVTRQLLERQRLARSASVEELRTQLQDDQPCPVCGSAEHPWHQPEALLQSLTQHDEDEQASAQKAVDTLTEQRNQLREQVGGIIARQKELLRQHDQLMQRHQTLAPDLEAHPLGAQLLDRDPAKRDAWLSQQLSHLNEIILRDEQRQQALLNLQKDAARLQQSVQTAQEASQAAAHHVTEQLQQLSADQQRLDEELAALAPLVSSQTLDGLRSDASATVMQLEQQVVQRLDQLEQQGEEQQEQRERQQRIDSEQVEQKNRLQRVTEQQQAVASLSEQQQASQRQLQDLLGDHTSAEQWQQTLEHAVEQARQAESSAAQSLQDIQSQLIQLAAELKSGEQQQQALQQELTELDATLTDWRSQHSELDDAALDNLLTYDDEQVEQLRQQSQAAEKALEQARILLNEREQRVQQHQAQHADLTDSEALNTALLQAQEQTALSEQHCAELRAQLSEDQRRRNANSELQTRINDATGEYQRWARLAALIGSAEGDKFRKIAQAYNLDLLVHHANAQLKQLVRRYRLKRGGSMLGLLVLDTEMGDETRSVHSLSGGETFLVSLALALGLASMASSTLRIESLFIDEGFGSLDPESLQLAMDALDGLQAQGRKVGVISHVQEMHERIPVQIKVRRQGNGLSTIEVGSS</sequence>
<dbReference type="AlphaFoldDB" id="A0A0P9YZ82"/>
<evidence type="ECO:0000256" key="9">
    <source>
        <dbReference type="ARBA" id="ARBA00022839"/>
    </source>
</evidence>
<evidence type="ECO:0000259" key="16">
    <source>
        <dbReference type="Pfam" id="PF13476"/>
    </source>
</evidence>
<feature type="coiled-coil region" evidence="14">
    <location>
        <begin position="233"/>
        <end position="260"/>
    </location>
</feature>
<feature type="coiled-coil region" evidence="14">
    <location>
        <begin position="724"/>
        <end position="769"/>
    </location>
</feature>
<feature type="coiled-coil region" evidence="14">
    <location>
        <begin position="342"/>
        <end position="400"/>
    </location>
</feature>
<comment type="caution">
    <text evidence="17">The sequence shown here is derived from an EMBL/GenBank/DDBJ whole genome shotgun (WGS) entry which is preliminary data.</text>
</comment>
<evidence type="ECO:0000256" key="8">
    <source>
        <dbReference type="ARBA" id="ARBA00022801"/>
    </source>
</evidence>
<dbReference type="SUPFAM" id="SSF52540">
    <property type="entry name" value="P-loop containing nucleoside triphosphate hydrolases"/>
    <property type="match status" value="2"/>
</dbReference>
<feature type="region of interest" description="Disordered" evidence="15">
    <location>
        <begin position="811"/>
        <end position="835"/>
    </location>
</feature>
<evidence type="ECO:0000313" key="18">
    <source>
        <dbReference type="Proteomes" id="UP000050562"/>
    </source>
</evidence>
<dbReference type="GO" id="GO:0004527">
    <property type="term" value="F:exonuclease activity"/>
    <property type="evidence" value="ECO:0007669"/>
    <property type="project" value="UniProtKB-KW"/>
</dbReference>
<proteinExistence type="inferred from homology"/>
<comment type="similarity">
    <text evidence="1">Belongs to the SMC family. SbcC subfamily.</text>
</comment>
<evidence type="ECO:0000256" key="11">
    <source>
        <dbReference type="ARBA" id="ARBA00023054"/>
    </source>
</evidence>
<dbReference type="InterPro" id="IPR027417">
    <property type="entry name" value="P-loop_NTPase"/>
</dbReference>
<feature type="compositionally biased region" description="Basic and acidic residues" evidence="15">
    <location>
        <begin position="815"/>
        <end position="833"/>
    </location>
</feature>
<feature type="coiled-coil region" evidence="14">
    <location>
        <begin position="532"/>
        <end position="559"/>
    </location>
</feature>
<evidence type="ECO:0000256" key="5">
    <source>
        <dbReference type="ARBA" id="ARBA00022722"/>
    </source>
</evidence>
<keyword evidence="6" id="KW-0547">Nucleotide-binding</keyword>
<feature type="coiled-coil region" evidence="14">
    <location>
        <begin position="459"/>
        <end position="497"/>
    </location>
</feature>
<protein>
    <recommendedName>
        <fullName evidence="3">Nuclease SbcCD subunit C</fullName>
    </recommendedName>
</protein>
<evidence type="ECO:0000256" key="2">
    <source>
        <dbReference type="ARBA" id="ARBA00011322"/>
    </source>
</evidence>
<comment type="subunit">
    <text evidence="2">Heterodimer of SbcC and SbcD.</text>
</comment>
<gene>
    <name evidence="17" type="ORF">ALO52_100817</name>
</gene>
<dbReference type="Pfam" id="PF13558">
    <property type="entry name" value="SbcC_Walker_B"/>
    <property type="match status" value="1"/>
</dbReference>
<keyword evidence="8" id="KW-0378">Hydrolase</keyword>
<dbReference type="EMBL" id="LJRC01000012">
    <property type="protein sequence ID" value="KPY41630.1"/>
    <property type="molecule type" value="Genomic_DNA"/>
</dbReference>
<evidence type="ECO:0000256" key="14">
    <source>
        <dbReference type="SAM" id="Coils"/>
    </source>
</evidence>
<dbReference type="FunFam" id="3.40.50.300:FF:001446">
    <property type="entry name" value="DsDNA exonuclease SbcC"/>
    <property type="match status" value="1"/>
</dbReference>
<evidence type="ECO:0000256" key="13">
    <source>
        <dbReference type="ARBA" id="ARBA00055999"/>
    </source>
</evidence>
<reference evidence="17 18" key="1">
    <citation type="submission" date="2015-09" db="EMBL/GenBank/DDBJ databases">
        <title>Genome announcement of multiple Pseudomonas syringae strains.</title>
        <authorList>
            <person name="Thakur S."/>
            <person name="Wang P.W."/>
            <person name="Gong Y."/>
            <person name="Weir B.S."/>
            <person name="Guttman D.S."/>
        </authorList>
    </citation>
    <scope>NUCLEOTIDE SEQUENCE [LARGE SCALE GENOMIC DNA]</scope>
    <source>
        <strain evidence="17 18">ICMP3956</strain>
    </source>
</reference>
<evidence type="ECO:0000256" key="7">
    <source>
        <dbReference type="ARBA" id="ARBA00022759"/>
    </source>
</evidence>
<dbReference type="FunFam" id="3.40.50.300:FF:002537">
    <property type="entry name" value="Exonuclease SbcC"/>
    <property type="match status" value="1"/>
</dbReference>
<evidence type="ECO:0000256" key="4">
    <source>
        <dbReference type="ARBA" id="ARBA00022705"/>
    </source>
</evidence>
<evidence type="ECO:0000256" key="12">
    <source>
        <dbReference type="ARBA" id="ARBA00023172"/>
    </source>
</evidence>
<dbReference type="Proteomes" id="UP000050562">
    <property type="component" value="Unassembled WGS sequence"/>
</dbReference>
<dbReference type="RefSeq" id="WP_057408009.1">
    <property type="nucleotide sequence ID" value="NZ_LJRC01000012.1"/>
</dbReference>
<keyword evidence="10" id="KW-0067">ATP-binding</keyword>
<comment type="function">
    <text evidence="13">SbcCD cleaves DNA hairpin structures. These structures can inhibit DNA replication and are intermediates in certain DNA recombination reactions. The complex acts as a 3'-&gt;5' double strand exonuclease that can open hairpins. It also has a 5' single-strand endonuclease activity.</text>
</comment>
<dbReference type="PATRIC" id="fig|251707.3.peg.4795"/>
<keyword evidence="9 17" id="KW-0269">Exonuclease</keyword>
<evidence type="ECO:0000313" key="17">
    <source>
        <dbReference type="EMBL" id="KPY41630.1"/>
    </source>
</evidence>
<dbReference type="GO" id="GO:0006310">
    <property type="term" value="P:DNA recombination"/>
    <property type="evidence" value="ECO:0007669"/>
    <property type="project" value="UniProtKB-KW"/>
</dbReference>
<accession>A0A0P9YZ82</accession>
<dbReference type="Pfam" id="PF13476">
    <property type="entry name" value="AAA_23"/>
    <property type="match status" value="1"/>
</dbReference>
<name>A0A0P9YZ82_9PSED</name>
<dbReference type="PANTHER" id="PTHR32114">
    <property type="entry name" value="ABC TRANSPORTER ABCH.3"/>
    <property type="match status" value="1"/>
</dbReference>
<keyword evidence="7" id="KW-0255">Endonuclease</keyword>
<organism evidence="17 18">
    <name type="scientific">Pseudomonas syringae pv. primulae</name>
    <dbReference type="NCBI Taxonomy" id="251707"/>
    <lineage>
        <taxon>Bacteria</taxon>
        <taxon>Pseudomonadati</taxon>
        <taxon>Pseudomonadota</taxon>
        <taxon>Gammaproteobacteria</taxon>
        <taxon>Pseudomonadales</taxon>
        <taxon>Pseudomonadaceae</taxon>
        <taxon>Pseudomonas</taxon>
    </lineage>
</organism>
<evidence type="ECO:0000256" key="3">
    <source>
        <dbReference type="ARBA" id="ARBA00013368"/>
    </source>
</evidence>
<evidence type="ECO:0000256" key="15">
    <source>
        <dbReference type="SAM" id="MobiDB-lite"/>
    </source>
</evidence>
<dbReference type="Gene3D" id="3.40.50.300">
    <property type="entry name" value="P-loop containing nucleotide triphosphate hydrolases"/>
    <property type="match status" value="2"/>
</dbReference>
<dbReference type="GO" id="GO:0006260">
    <property type="term" value="P:DNA replication"/>
    <property type="evidence" value="ECO:0007669"/>
    <property type="project" value="UniProtKB-KW"/>
</dbReference>
<feature type="domain" description="Rad50/SbcC-type AAA" evidence="16">
    <location>
        <begin position="6"/>
        <end position="222"/>
    </location>
</feature>
<dbReference type="GO" id="GO:0005524">
    <property type="term" value="F:ATP binding"/>
    <property type="evidence" value="ECO:0007669"/>
    <property type="project" value="UniProtKB-KW"/>
</dbReference>
<dbReference type="PANTHER" id="PTHR32114:SF2">
    <property type="entry name" value="ABC TRANSPORTER ABCH.3"/>
    <property type="match status" value="1"/>
</dbReference>
<keyword evidence="12" id="KW-0233">DNA recombination</keyword>
<keyword evidence="11 14" id="KW-0175">Coiled coil</keyword>
<dbReference type="InterPro" id="IPR038729">
    <property type="entry name" value="Rad50/SbcC_AAA"/>
</dbReference>
<evidence type="ECO:0000256" key="10">
    <source>
        <dbReference type="ARBA" id="ARBA00022840"/>
    </source>
</evidence>
<feature type="coiled-coil region" evidence="14">
    <location>
        <begin position="869"/>
        <end position="996"/>
    </location>
</feature>
<evidence type="ECO:0000256" key="6">
    <source>
        <dbReference type="ARBA" id="ARBA00022741"/>
    </source>
</evidence>
<keyword evidence="4" id="KW-0235">DNA replication</keyword>
<evidence type="ECO:0000256" key="1">
    <source>
        <dbReference type="ARBA" id="ARBA00006930"/>
    </source>
</evidence>